<dbReference type="GO" id="GO:0005737">
    <property type="term" value="C:cytoplasm"/>
    <property type="evidence" value="ECO:0007669"/>
    <property type="project" value="TreeGrafter"/>
</dbReference>
<evidence type="ECO:0000256" key="3">
    <source>
        <dbReference type="ARBA" id="ARBA00022617"/>
    </source>
</evidence>
<dbReference type="AlphaFoldDB" id="A0A7G9QQ29"/>
<comment type="similarity">
    <text evidence="1 7">Belongs to the catalase family.</text>
</comment>
<evidence type="ECO:0000256" key="6">
    <source>
        <dbReference type="ARBA" id="ARBA00023004"/>
    </source>
</evidence>
<dbReference type="InterPro" id="IPR024168">
    <property type="entry name" value="Catalase_SrpA-type_pred"/>
</dbReference>
<comment type="cofactor">
    <cofactor evidence="7">
        <name>heme</name>
        <dbReference type="ChEBI" id="CHEBI:30413"/>
    </cofactor>
</comment>
<proteinExistence type="inferred from homology"/>
<dbReference type="Gene3D" id="1.20.1280.120">
    <property type="match status" value="1"/>
</dbReference>
<dbReference type="GO" id="GO:0046872">
    <property type="term" value="F:metal ion binding"/>
    <property type="evidence" value="ECO:0007669"/>
    <property type="project" value="UniProtKB-KW"/>
</dbReference>
<dbReference type="PROSITE" id="PS51402">
    <property type="entry name" value="CATALASE_3"/>
    <property type="match status" value="1"/>
</dbReference>
<evidence type="ECO:0000256" key="7">
    <source>
        <dbReference type="PIRNR" id="PIRNR000296"/>
    </source>
</evidence>
<evidence type="ECO:0000313" key="13">
    <source>
        <dbReference type="Proteomes" id="UP000515977"/>
    </source>
</evidence>
<dbReference type="RefSeq" id="WP_187569222.1">
    <property type="nucleotide sequence ID" value="NZ_CP060711.1"/>
</dbReference>
<dbReference type="CDD" id="cd08153">
    <property type="entry name" value="srpA_like"/>
    <property type="match status" value="1"/>
</dbReference>
<dbReference type="GO" id="GO:0004096">
    <property type="term" value="F:catalase activity"/>
    <property type="evidence" value="ECO:0007669"/>
    <property type="project" value="InterPro"/>
</dbReference>
<gene>
    <name evidence="12" type="ORF">H9L17_09450</name>
</gene>
<evidence type="ECO:0000259" key="11">
    <source>
        <dbReference type="SMART" id="SM01060"/>
    </source>
</evidence>
<dbReference type="GO" id="GO:0042744">
    <property type="term" value="P:hydrogen peroxide catabolic process"/>
    <property type="evidence" value="ECO:0007669"/>
    <property type="project" value="TreeGrafter"/>
</dbReference>
<evidence type="ECO:0000256" key="1">
    <source>
        <dbReference type="ARBA" id="ARBA00005329"/>
    </source>
</evidence>
<keyword evidence="2 7" id="KW-0575">Peroxidase</keyword>
<comment type="function">
    <text evidence="7">Has an organic peroxide-dependent peroxidase activity.</text>
</comment>
<dbReference type="PANTHER" id="PTHR11465:SF9">
    <property type="entry name" value="CATALASE"/>
    <property type="match status" value="1"/>
</dbReference>
<dbReference type="GO" id="GO:0042542">
    <property type="term" value="P:response to hydrogen peroxide"/>
    <property type="evidence" value="ECO:0007669"/>
    <property type="project" value="TreeGrafter"/>
</dbReference>
<dbReference type="InterPro" id="IPR020835">
    <property type="entry name" value="Catalase_sf"/>
</dbReference>
<dbReference type="PANTHER" id="PTHR11465">
    <property type="entry name" value="CATALASE"/>
    <property type="match status" value="1"/>
</dbReference>
<dbReference type="KEGG" id="tbv:H9L17_09450"/>
<evidence type="ECO:0000313" key="12">
    <source>
        <dbReference type="EMBL" id="QNN45454.1"/>
    </source>
</evidence>
<sequence>MSAFHSRLRRAWPLAAIAAIAAALAGAFAWTAGWVGGPRLTAQRFTDAIEAGNGKAYPGFRRAHAKGVCVTGRFTGSGDGAALTRAGMLAPGATTPVLGRLSIAGGDPHAPDATARVRSMALLLTGTDGQQWRMAMNNFPFFAVNTPQGFYDQAMASRPDPATGKPDPAKMAELLRKHPEIAKFQQWAKTAPWPDSWANTQFNSVNAFRFTDAAGNVRSVRWSMRPRLAFAAMEKSLREDAEADYLADDLRARLADGPLRWDLVLTVAEPGDAVDDPSQAWPSNRRQVVAGTLELDATQAQAGGACRDVNYDPTVLPDGIAPSDDPVLAARAGVYSQSYNRREREIARDQAPEATVQGDTR</sequence>
<keyword evidence="4 7" id="KW-0479">Metal-binding</keyword>
<accession>A0A7G9QQ29</accession>
<keyword evidence="13" id="KW-1185">Reference proteome</keyword>
<dbReference type="Proteomes" id="UP000515977">
    <property type="component" value="Chromosome"/>
</dbReference>
<feature type="region of interest" description="Disordered" evidence="10">
    <location>
        <begin position="341"/>
        <end position="361"/>
    </location>
</feature>
<dbReference type="InterPro" id="IPR011614">
    <property type="entry name" value="Catalase_core"/>
</dbReference>
<dbReference type="GO" id="GO:0020037">
    <property type="term" value="F:heme binding"/>
    <property type="evidence" value="ECO:0007669"/>
    <property type="project" value="InterPro"/>
</dbReference>
<keyword evidence="6 7" id="KW-0408">Iron</keyword>
<evidence type="ECO:0000256" key="4">
    <source>
        <dbReference type="ARBA" id="ARBA00022723"/>
    </source>
</evidence>
<reference evidence="12 13" key="1">
    <citation type="submission" date="2020-08" db="EMBL/GenBank/DDBJ databases">
        <title>Genome sequence of Thermomonas brevis KACC 16975T.</title>
        <authorList>
            <person name="Hyun D.-W."/>
            <person name="Bae J.-W."/>
        </authorList>
    </citation>
    <scope>NUCLEOTIDE SEQUENCE [LARGE SCALE GENOMIC DNA]</scope>
    <source>
        <strain evidence="12 13">KACC 16975</strain>
    </source>
</reference>
<dbReference type="SUPFAM" id="SSF56634">
    <property type="entry name" value="Heme-dependent catalase-like"/>
    <property type="match status" value="1"/>
</dbReference>
<keyword evidence="5 7" id="KW-0560">Oxidoreductase</keyword>
<dbReference type="InterPro" id="IPR018028">
    <property type="entry name" value="Catalase"/>
</dbReference>
<feature type="domain" description="Catalase core" evidence="11">
    <location>
        <begin position="16"/>
        <end position="361"/>
    </location>
</feature>
<feature type="binding site" description="axial binding residue" evidence="9">
    <location>
        <position position="335"/>
    </location>
    <ligand>
        <name>heme</name>
        <dbReference type="ChEBI" id="CHEBI:30413"/>
    </ligand>
    <ligandPart>
        <name>Fe</name>
        <dbReference type="ChEBI" id="CHEBI:18248"/>
    </ligandPart>
</feature>
<dbReference type="EMBL" id="CP060711">
    <property type="protein sequence ID" value="QNN45454.1"/>
    <property type="molecule type" value="Genomic_DNA"/>
</dbReference>
<evidence type="ECO:0000256" key="9">
    <source>
        <dbReference type="PIRSR" id="PIRSR000296-2"/>
    </source>
</evidence>
<feature type="compositionally biased region" description="Basic and acidic residues" evidence="10">
    <location>
        <begin position="341"/>
        <end position="351"/>
    </location>
</feature>
<dbReference type="SMART" id="SM01060">
    <property type="entry name" value="Catalase"/>
    <property type="match status" value="1"/>
</dbReference>
<evidence type="ECO:0000256" key="10">
    <source>
        <dbReference type="SAM" id="MobiDB-lite"/>
    </source>
</evidence>
<name>A0A7G9QQ29_9GAMM</name>
<feature type="active site" evidence="8">
    <location>
        <position position="64"/>
    </location>
</feature>
<protein>
    <recommendedName>
        <fullName evidence="7">Catalase-related peroxidase</fullName>
        <ecNumber evidence="7">1.11.1.-</ecNumber>
    </recommendedName>
</protein>
<organism evidence="12 13">
    <name type="scientific">Thermomonas brevis</name>
    <dbReference type="NCBI Taxonomy" id="215691"/>
    <lineage>
        <taxon>Bacteria</taxon>
        <taxon>Pseudomonadati</taxon>
        <taxon>Pseudomonadota</taxon>
        <taxon>Gammaproteobacteria</taxon>
        <taxon>Lysobacterales</taxon>
        <taxon>Lysobacteraceae</taxon>
        <taxon>Thermomonas</taxon>
    </lineage>
</organism>
<dbReference type="PRINTS" id="PR00067">
    <property type="entry name" value="CATALASE"/>
</dbReference>
<dbReference type="Pfam" id="PF00199">
    <property type="entry name" value="Catalase"/>
    <property type="match status" value="1"/>
</dbReference>
<dbReference type="EC" id="1.11.1.-" evidence="7"/>
<evidence type="ECO:0000256" key="5">
    <source>
        <dbReference type="ARBA" id="ARBA00023002"/>
    </source>
</evidence>
<dbReference type="Gene3D" id="2.40.180.10">
    <property type="entry name" value="Catalase core domain"/>
    <property type="match status" value="1"/>
</dbReference>
<evidence type="ECO:0000256" key="8">
    <source>
        <dbReference type="PIRSR" id="PIRSR000296-1"/>
    </source>
</evidence>
<evidence type="ECO:0000256" key="2">
    <source>
        <dbReference type="ARBA" id="ARBA00022559"/>
    </source>
</evidence>
<keyword evidence="3 7" id="KW-0349">Heme</keyword>
<dbReference type="PIRSF" id="PIRSF000296">
    <property type="entry name" value="SrpA"/>
    <property type="match status" value="1"/>
</dbReference>